<feature type="compositionally biased region" description="Low complexity" evidence="1">
    <location>
        <begin position="147"/>
        <end position="176"/>
    </location>
</feature>
<gene>
    <name evidence="2" type="ORF">H4W31_008049</name>
</gene>
<reference evidence="2" key="1">
    <citation type="submission" date="2020-10" db="EMBL/GenBank/DDBJ databases">
        <title>Sequencing the genomes of 1000 actinobacteria strains.</title>
        <authorList>
            <person name="Klenk H.-P."/>
        </authorList>
    </citation>
    <scope>NUCLEOTIDE SEQUENCE</scope>
    <source>
        <strain evidence="2">DSM 46832</strain>
    </source>
</reference>
<dbReference type="EMBL" id="JADBEB010000001">
    <property type="protein sequence ID" value="MBE1492411.1"/>
    <property type="molecule type" value="Genomic_DNA"/>
</dbReference>
<sequence length="304" mass="32797">MRSHPRRGGVSRDGRRGIATHGEPAAGRGDPTPVRLVTLHVWRVPRRALPRALVRMAVDPGRLRAIPGVRFGKLLGTGDGTGFGPTDADLTRWAALVVWADPDRAAGFDDTPVGRAWRRIALSDARIDLAPLASRGRWSGVEPFGDPGPATSAGPAARTGTGPAARTGTGPAAGTSDGPVLALTRARLRPSRAATFWRAVPPVAAALRDAPGLLARFGVGEAPLGWQGTVSVWRAATYLRDFAYRHPEHRTAIIRTSTQRWYAEELFARFEIRDLVGDPAVLDWVGSDDDPQFRRWPEVRSGQV</sequence>
<feature type="region of interest" description="Disordered" evidence="1">
    <location>
        <begin position="138"/>
        <end position="177"/>
    </location>
</feature>
<dbReference type="Proteomes" id="UP000649753">
    <property type="component" value="Unassembled WGS sequence"/>
</dbReference>
<feature type="region of interest" description="Disordered" evidence="1">
    <location>
        <begin position="1"/>
        <end position="31"/>
    </location>
</feature>
<protein>
    <recommendedName>
        <fullName evidence="4">Spheroidene monooxygenase</fullName>
    </recommendedName>
</protein>
<dbReference type="AlphaFoldDB" id="A0A927MG17"/>
<comment type="caution">
    <text evidence="2">The sequence shown here is derived from an EMBL/GenBank/DDBJ whole genome shotgun (WGS) entry which is preliminary data.</text>
</comment>
<evidence type="ECO:0000313" key="2">
    <source>
        <dbReference type="EMBL" id="MBE1492411.1"/>
    </source>
</evidence>
<organism evidence="2 3">
    <name type="scientific">Plantactinospora soyae</name>
    <dbReference type="NCBI Taxonomy" id="1544732"/>
    <lineage>
        <taxon>Bacteria</taxon>
        <taxon>Bacillati</taxon>
        <taxon>Actinomycetota</taxon>
        <taxon>Actinomycetes</taxon>
        <taxon>Micromonosporales</taxon>
        <taxon>Micromonosporaceae</taxon>
        <taxon>Plantactinospora</taxon>
    </lineage>
</organism>
<accession>A0A927MG17</accession>
<evidence type="ECO:0008006" key="4">
    <source>
        <dbReference type="Google" id="ProtNLM"/>
    </source>
</evidence>
<evidence type="ECO:0000313" key="3">
    <source>
        <dbReference type="Proteomes" id="UP000649753"/>
    </source>
</evidence>
<name>A0A927MG17_9ACTN</name>
<keyword evidence="3" id="KW-1185">Reference proteome</keyword>
<evidence type="ECO:0000256" key="1">
    <source>
        <dbReference type="SAM" id="MobiDB-lite"/>
    </source>
</evidence>
<dbReference type="InterPro" id="IPR049574">
    <property type="entry name" value="CrtA-like"/>
</dbReference>
<dbReference type="CDD" id="cd21650">
    <property type="entry name" value="CrtA-like"/>
    <property type="match status" value="1"/>
</dbReference>
<proteinExistence type="predicted"/>